<dbReference type="InterPro" id="IPR018555">
    <property type="entry name" value="C630.06c-like"/>
</dbReference>
<accession>A0A9P6USX3</accession>
<evidence type="ECO:0000256" key="1">
    <source>
        <dbReference type="SAM" id="MobiDB-lite"/>
    </source>
</evidence>
<evidence type="ECO:0000313" key="3">
    <source>
        <dbReference type="Proteomes" id="UP000823405"/>
    </source>
</evidence>
<keyword evidence="3" id="KW-1185">Reference proteome</keyword>
<feature type="region of interest" description="Disordered" evidence="1">
    <location>
        <begin position="1"/>
        <end position="139"/>
    </location>
</feature>
<reference evidence="2" key="1">
    <citation type="journal article" date="2020" name="Fungal Divers.">
        <title>Resolving the Mortierellaceae phylogeny through synthesis of multi-gene phylogenetics and phylogenomics.</title>
        <authorList>
            <person name="Vandepol N."/>
            <person name="Liber J."/>
            <person name="Desiro A."/>
            <person name="Na H."/>
            <person name="Kennedy M."/>
            <person name="Barry K."/>
            <person name="Grigoriev I.V."/>
            <person name="Miller A.N."/>
            <person name="O'Donnell K."/>
            <person name="Stajich J.E."/>
            <person name="Bonito G."/>
        </authorList>
    </citation>
    <scope>NUCLEOTIDE SEQUENCE</scope>
    <source>
        <strain evidence="2">NVP60</strain>
    </source>
</reference>
<feature type="compositionally biased region" description="Basic residues" evidence="1">
    <location>
        <begin position="39"/>
        <end position="50"/>
    </location>
</feature>
<feature type="compositionally biased region" description="Basic and acidic residues" evidence="1">
    <location>
        <begin position="104"/>
        <end position="115"/>
    </location>
</feature>
<gene>
    <name evidence="2" type="ORF">BGZ97_004854</name>
</gene>
<evidence type="ECO:0000313" key="2">
    <source>
        <dbReference type="EMBL" id="KAG0317781.1"/>
    </source>
</evidence>
<dbReference type="Pfam" id="PF09428">
    <property type="entry name" value="DUF2011"/>
    <property type="match status" value="1"/>
</dbReference>
<protein>
    <submittedName>
        <fullName evidence="2">Uncharacterized protein</fullName>
    </submittedName>
</protein>
<feature type="compositionally biased region" description="Basic and acidic residues" evidence="1">
    <location>
        <begin position="319"/>
        <end position="346"/>
    </location>
</feature>
<dbReference type="EMBL" id="JAAAIN010000225">
    <property type="protein sequence ID" value="KAG0317781.1"/>
    <property type="molecule type" value="Genomic_DNA"/>
</dbReference>
<comment type="caution">
    <text evidence="2">The sequence shown here is derived from an EMBL/GenBank/DDBJ whole genome shotgun (WGS) entry which is preliminary data.</text>
</comment>
<dbReference type="Proteomes" id="UP000823405">
    <property type="component" value="Unassembled WGS sequence"/>
</dbReference>
<dbReference type="OrthoDB" id="2426603at2759"/>
<sequence>MPNPRNPNIVPAFLQPNTVRSSRAAIFDDDFDQHQQQTKSKHSNRPKSSRRYQDQDSQEEEDSEDGDDQQARSILERLYGQLQGTIQIEDDKMTTPTPGAGSKQRLDDDSEKSEIGEEEPQIQNEDEDEGMEFRLFASDDTPTAIVLTAKEPEIIYVHRERPPLEESPGSERMRQIAEAAIDAKTVLEQSNTPWERSFFLHKVIHIPFKQETGSKKVKKSKRKREWEKKVKAGLIDQATIDATARKTKVSESWGQPYIQRHGLDRNTIDPGTSQPKEKYSSRGGRGGGRGAGRGGARGGRGGTRGRGRGGATGSTGPTREGHAEKADRHSDKGKEASTDRPAKKEPAANSVAKKTQGEKVKAKSESTSATTTTTKTDAITSAPPKKRNAESEPSTKPESNTNKSTTVAAPRPPKKPKANKPMTKLDNIMAILTGK</sequence>
<feature type="region of interest" description="Disordered" evidence="1">
    <location>
        <begin position="244"/>
        <end position="435"/>
    </location>
</feature>
<name>A0A9P6USX3_9FUNG</name>
<dbReference type="AlphaFoldDB" id="A0A9P6USX3"/>
<feature type="compositionally biased region" description="Basic and acidic residues" evidence="1">
    <location>
        <begin position="355"/>
        <end position="364"/>
    </location>
</feature>
<proteinExistence type="predicted"/>
<feature type="compositionally biased region" description="Gly residues" evidence="1">
    <location>
        <begin position="283"/>
        <end position="313"/>
    </location>
</feature>
<organism evidence="2 3">
    <name type="scientific">Linnemannia gamsii</name>
    <dbReference type="NCBI Taxonomy" id="64522"/>
    <lineage>
        <taxon>Eukaryota</taxon>
        <taxon>Fungi</taxon>
        <taxon>Fungi incertae sedis</taxon>
        <taxon>Mucoromycota</taxon>
        <taxon>Mortierellomycotina</taxon>
        <taxon>Mortierellomycetes</taxon>
        <taxon>Mortierellales</taxon>
        <taxon>Mortierellaceae</taxon>
        <taxon>Linnemannia</taxon>
    </lineage>
</organism>
<feature type="compositionally biased region" description="Acidic residues" evidence="1">
    <location>
        <begin position="56"/>
        <end position="68"/>
    </location>
</feature>
<feature type="compositionally biased region" description="Acidic residues" evidence="1">
    <location>
        <begin position="116"/>
        <end position="130"/>
    </location>
</feature>
<feature type="compositionally biased region" description="Low complexity" evidence="1">
    <location>
        <begin position="365"/>
        <end position="382"/>
    </location>
</feature>